<accession>A0ACB9XE29</accession>
<reference evidence="1" key="1">
    <citation type="submission" date="2022-05" db="EMBL/GenBank/DDBJ databases">
        <title>Chromosome-level genome of Chaenocephalus aceratus.</title>
        <authorList>
            <person name="Park H."/>
        </authorList>
    </citation>
    <scope>NUCLEOTIDE SEQUENCE</scope>
    <source>
        <strain evidence="1">KU_202001</strain>
    </source>
</reference>
<organism evidence="1 2">
    <name type="scientific">Chaenocephalus aceratus</name>
    <name type="common">Blackfin icefish</name>
    <name type="synonym">Chaenichthys aceratus</name>
    <dbReference type="NCBI Taxonomy" id="36190"/>
    <lineage>
        <taxon>Eukaryota</taxon>
        <taxon>Metazoa</taxon>
        <taxon>Chordata</taxon>
        <taxon>Craniata</taxon>
        <taxon>Vertebrata</taxon>
        <taxon>Euteleostomi</taxon>
        <taxon>Actinopterygii</taxon>
        <taxon>Neopterygii</taxon>
        <taxon>Teleostei</taxon>
        <taxon>Neoteleostei</taxon>
        <taxon>Acanthomorphata</taxon>
        <taxon>Eupercaria</taxon>
        <taxon>Perciformes</taxon>
        <taxon>Notothenioidei</taxon>
        <taxon>Channichthyidae</taxon>
        <taxon>Chaenocephalus</taxon>
    </lineage>
</organism>
<gene>
    <name evidence="1" type="ORF">KUCAC02_012874</name>
</gene>
<proteinExistence type="predicted"/>
<keyword evidence="2" id="KW-1185">Reference proteome</keyword>
<name>A0ACB9XE29_CHAAC</name>
<comment type="caution">
    <text evidence="1">The sequence shown here is derived from an EMBL/GenBank/DDBJ whole genome shotgun (WGS) entry which is preliminary data.</text>
</comment>
<evidence type="ECO:0000313" key="1">
    <source>
        <dbReference type="EMBL" id="KAI4824356.1"/>
    </source>
</evidence>
<dbReference type="EMBL" id="CM043791">
    <property type="protein sequence ID" value="KAI4824356.1"/>
    <property type="molecule type" value="Genomic_DNA"/>
</dbReference>
<evidence type="ECO:0000313" key="2">
    <source>
        <dbReference type="Proteomes" id="UP001057452"/>
    </source>
</evidence>
<protein>
    <submittedName>
        <fullName evidence="1">Uncharacterized protein</fullName>
    </submittedName>
</protein>
<dbReference type="Proteomes" id="UP001057452">
    <property type="component" value="Chromosome 7"/>
</dbReference>
<sequence>MAAPLSTMKFWKPGAEAPGITEERELNTETTGSPIIFNPHTALSIEKQRQKLPVFKHRNNILYLVESFQTVIIVGETGCGKTTQLPQYLLEAGWATEGKVIGVTQPRRVAAISVANRVAEERGALVGHEVGYTIRFDDCSDPQATRIKFLTDGMLVREMMADPLLKKYSVLMLDEAHERTLYTDIAIGLLKKIQKKRRDLRVIVASATLDAKKFHDFFNLNESGDPNKDTCGILTVEGRTFPVDVFYTVSPVPDYVKATVETVLKIHETEEDGDVLAFLTGQEEVEKVVSLLQDQARSLSRIGMKKHLRILPMYSGLPYADQMKVFERTPPTVRKVVVATNIAETSITINGVVFVIDCAFVKLRAYNPSTAIESLVVTPISKASASQRAGRAGRNRPGKCFRLYTEEDFEKLPASTVPEMQRTNLAPVILQLKALGIDNVLRFSFLSPPPAQTMVQALELLLRSRSKHLQAKVSLHMMQNFNQLCVLAGLDHYGRLTDPMGVRMAEFPLSPMFAKMLLESGTFGCSKEIVTIAAMMQIQNTFVLPANQKKAAAREHRKFAVAEGDHLTMLNVTRRAPSGVQEHFLNYKGLLRAVTVREQLRRLMNKFKVPRTSSEGDPDVILKCIVLGFFSNAARIHHSGSYRTLRDDRELHIHPSSVLYGEKPPKWSGGFSMKCCRRQKYYMRDVTAVESSWFGRVGPHFYKQAKHGSLASKRSRVL</sequence>